<dbReference type="Proteomes" id="UP001301152">
    <property type="component" value="Unassembled WGS sequence"/>
</dbReference>
<feature type="domain" description="ImpA N-terminal" evidence="2">
    <location>
        <begin position="13"/>
        <end position="142"/>
    </location>
</feature>
<accession>A0ABT3QD58</accession>
<evidence type="ECO:0000256" key="1">
    <source>
        <dbReference type="SAM" id="MobiDB-lite"/>
    </source>
</evidence>
<name>A0ABT3QD58_9PROT</name>
<keyword evidence="4" id="KW-1185">Reference proteome</keyword>
<sequence>MAQREDYTPHALLQPVTEELPQGTDPRLDISPSSPYFQLRDARSDARAAERRGEYDPAESAAALQHWIAVRNFSAKILRSVGKDIEVSSWLIEALIRLDGLNGLADGIDVALGLFTDYWPDFFPRNDEDGPEARFAALTGLNGVSSDGSLMQALRKTPLFARADGTPFLLWQYEQSEEVQGIGDTARRKQRLASGILPFSEVEDEAARLGQTTLSEVYHGSRRALKSWKMLDKLMTERLGHDSPPTSRIMALLTKAEKIAARYITLPVVQEAILTEQELKQEESIAITTGRETSSECLSEAQCMTNPKEPTRDDMLNHLIYVAQYFEKNEPQSPISGTLYEAVRRARLSWRELLVDLIEDGSTRAAILSKLGITPAASDEK</sequence>
<proteinExistence type="predicted"/>
<evidence type="ECO:0000313" key="4">
    <source>
        <dbReference type="Proteomes" id="UP001301152"/>
    </source>
</evidence>
<dbReference type="InterPro" id="IPR017740">
    <property type="entry name" value="TssA-like"/>
</dbReference>
<reference evidence="3 4" key="1">
    <citation type="submission" date="2022-11" db="EMBL/GenBank/DDBJ databases">
        <title>Genome sequencing of Acetobacter type strain.</title>
        <authorList>
            <person name="Heo J."/>
            <person name="Lee D."/>
            <person name="Han B.-H."/>
            <person name="Hong S.-B."/>
            <person name="Kwon S.-W."/>
        </authorList>
    </citation>
    <scope>NUCLEOTIDE SEQUENCE [LARGE SCALE GENOMIC DNA]</scope>
    <source>
        <strain evidence="3 4">KACC 21253</strain>
    </source>
</reference>
<dbReference type="RefSeq" id="WP_173559002.1">
    <property type="nucleotide sequence ID" value="NZ_JAPIUZ010000001.1"/>
</dbReference>
<dbReference type="PANTHER" id="PTHR37951:SF1">
    <property type="entry name" value="TYPE VI SECRETION SYSTEM COMPONENT TSSA1"/>
    <property type="match status" value="1"/>
</dbReference>
<gene>
    <name evidence="3" type="primary">tssA</name>
    <name evidence="3" type="ORF">OQ497_04515</name>
</gene>
<dbReference type="InterPro" id="IPR010657">
    <property type="entry name" value="ImpA_N"/>
</dbReference>
<comment type="caution">
    <text evidence="3">The sequence shown here is derived from an EMBL/GenBank/DDBJ whole genome shotgun (WGS) entry which is preliminary data.</text>
</comment>
<protein>
    <submittedName>
        <fullName evidence="3">Type VI secretion system protein TssA</fullName>
    </submittedName>
</protein>
<dbReference type="Pfam" id="PF06812">
    <property type="entry name" value="ImpA_N"/>
    <property type="match status" value="1"/>
</dbReference>
<dbReference type="EMBL" id="JAPIUZ010000001">
    <property type="protein sequence ID" value="MCX2563227.1"/>
    <property type="molecule type" value="Genomic_DNA"/>
</dbReference>
<feature type="region of interest" description="Disordered" evidence="1">
    <location>
        <begin position="1"/>
        <end position="34"/>
    </location>
</feature>
<organism evidence="3 4">
    <name type="scientific">Acetobacter thailandicus</name>
    <dbReference type="NCBI Taxonomy" id="1502842"/>
    <lineage>
        <taxon>Bacteria</taxon>
        <taxon>Pseudomonadati</taxon>
        <taxon>Pseudomonadota</taxon>
        <taxon>Alphaproteobacteria</taxon>
        <taxon>Acetobacterales</taxon>
        <taxon>Acetobacteraceae</taxon>
        <taxon>Acetobacter</taxon>
    </lineage>
</organism>
<dbReference type="PANTHER" id="PTHR37951">
    <property type="entry name" value="CYTOPLASMIC PROTEIN-RELATED"/>
    <property type="match status" value="1"/>
</dbReference>
<evidence type="ECO:0000313" key="3">
    <source>
        <dbReference type="EMBL" id="MCX2563227.1"/>
    </source>
</evidence>
<dbReference type="NCBIfam" id="TIGR03363">
    <property type="entry name" value="VI_chp_8"/>
    <property type="match status" value="1"/>
</dbReference>
<evidence type="ECO:0000259" key="2">
    <source>
        <dbReference type="Pfam" id="PF06812"/>
    </source>
</evidence>